<keyword evidence="2" id="KW-0229">DNA integration</keyword>
<dbReference type="InterPro" id="IPR053876">
    <property type="entry name" value="Phage_int_M"/>
</dbReference>
<dbReference type="CDD" id="cd00801">
    <property type="entry name" value="INT_P4_C"/>
    <property type="match status" value="1"/>
</dbReference>
<reference evidence="6 7" key="1">
    <citation type="submission" date="2019-11" db="EMBL/GenBank/DDBJ databases">
        <authorList>
            <person name="Holert J."/>
        </authorList>
    </citation>
    <scope>NUCLEOTIDE SEQUENCE [LARGE SCALE GENOMIC DNA]</scope>
    <source>
        <strain evidence="6">BC5_2</strain>
    </source>
</reference>
<feature type="domain" description="Tyr recombinase" evidence="5">
    <location>
        <begin position="203"/>
        <end position="382"/>
    </location>
</feature>
<dbReference type="PROSITE" id="PS51898">
    <property type="entry name" value="TYR_RECOMBINASE"/>
    <property type="match status" value="1"/>
</dbReference>
<dbReference type="Gene3D" id="1.10.150.130">
    <property type="match status" value="1"/>
</dbReference>
<proteinExistence type="inferred from homology"/>
<dbReference type="AlphaFoldDB" id="A0A5S9PD90"/>
<dbReference type="PANTHER" id="PTHR30629:SF2">
    <property type="entry name" value="PROPHAGE INTEGRASE INTS-RELATED"/>
    <property type="match status" value="1"/>
</dbReference>
<dbReference type="InterPro" id="IPR011010">
    <property type="entry name" value="DNA_brk_join_enz"/>
</dbReference>
<dbReference type="Proteomes" id="UP000434580">
    <property type="component" value="Unassembled WGS sequence"/>
</dbReference>
<dbReference type="InterPro" id="IPR025166">
    <property type="entry name" value="Integrase_DNA_bind_dom"/>
</dbReference>
<evidence type="ECO:0000256" key="3">
    <source>
        <dbReference type="ARBA" id="ARBA00023125"/>
    </source>
</evidence>
<organism evidence="6 7">
    <name type="scientific">BD1-7 clade bacterium</name>
    <dbReference type="NCBI Taxonomy" id="2029982"/>
    <lineage>
        <taxon>Bacteria</taxon>
        <taxon>Pseudomonadati</taxon>
        <taxon>Pseudomonadota</taxon>
        <taxon>Gammaproteobacteria</taxon>
        <taxon>Cellvibrionales</taxon>
        <taxon>Spongiibacteraceae</taxon>
        <taxon>BD1-7 clade</taxon>
    </lineage>
</organism>
<dbReference type="GO" id="GO:0006310">
    <property type="term" value="P:DNA recombination"/>
    <property type="evidence" value="ECO:0007669"/>
    <property type="project" value="UniProtKB-KW"/>
</dbReference>
<dbReference type="EMBL" id="CACSII010000009">
    <property type="protein sequence ID" value="CAA0101589.1"/>
    <property type="molecule type" value="Genomic_DNA"/>
</dbReference>
<evidence type="ECO:0000313" key="6">
    <source>
        <dbReference type="EMBL" id="CAA0101589.1"/>
    </source>
</evidence>
<evidence type="ECO:0000256" key="2">
    <source>
        <dbReference type="ARBA" id="ARBA00022908"/>
    </source>
</evidence>
<dbReference type="InterPro" id="IPR010998">
    <property type="entry name" value="Integrase_recombinase_N"/>
</dbReference>
<evidence type="ECO:0000313" key="7">
    <source>
        <dbReference type="Proteomes" id="UP000434580"/>
    </source>
</evidence>
<evidence type="ECO:0000256" key="4">
    <source>
        <dbReference type="ARBA" id="ARBA00023172"/>
    </source>
</evidence>
<evidence type="ECO:0000259" key="5">
    <source>
        <dbReference type="PROSITE" id="PS51898"/>
    </source>
</evidence>
<dbReference type="InterPro" id="IPR050808">
    <property type="entry name" value="Phage_Integrase"/>
</dbReference>
<dbReference type="GO" id="GO:0003677">
    <property type="term" value="F:DNA binding"/>
    <property type="evidence" value="ECO:0007669"/>
    <property type="project" value="UniProtKB-KW"/>
</dbReference>
<keyword evidence="4" id="KW-0233">DNA recombination</keyword>
<dbReference type="SUPFAM" id="SSF56349">
    <property type="entry name" value="DNA breaking-rejoining enzymes"/>
    <property type="match status" value="1"/>
</dbReference>
<comment type="similarity">
    <text evidence="1">Belongs to the 'phage' integrase family.</text>
</comment>
<dbReference type="Gene3D" id="1.10.443.10">
    <property type="entry name" value="Intergrase catalytic core"/>
    <property type="match status" value="1"/>
</dbReference>
<dbReference type="Pfam" id="PF13356">
    <property type="entry name" value="Arm-DNA-bind_3"/>
    <property type="match status" value="1"/>
</dbReference>
<dbReference type="Gene3D" id="3.30.160.390">
    <property type="entry name" value="Integrase, DNA-binding domain"/>
    <property type="match status" value="1"/>
</dbReference>
<sequence length="402" mass="46457">MKLTNAQVRALKPQDKAYKIADGAGLYLNVAKTGTKSWRFKYVFNNKEQTLTIGLYPEITLKRAREKHFEAKQMLQEGINPSQHKQKMKKLQDDAGKNSFDYIAMEWFEKEKDNWSSSHRNRIESLLVKDICPFIGKQALDNLSAPDILGTLRKIEKRGAIETAHRAKYIIGQVSRYGIATGRCERDYTPDLKGALKRPVEKHLASITDPKRVADLLNAIDEYEGTPFVRNALMLAPLVFVRPGELRQAEWTEINFEKARWEIPAEKMKMRQPHIVPLSDQALAILNEQHERTSHRQYVFPGFVSPRKPMSDNTMRSALRRMGFGNTEMSVHGFRAMARTLLDEELNYRIEWIEQQLAHSVRDANGRAYNRTTYLKQRTEMMQGWADYLDQLKTEAVKQLAS</sequence>
<protein>
    <submittedName>
        <fullName evidence="6">Prophage integrase IntA</fullName>
    </submittedName>
</protein>
<dbReference type="GO" id="GO:0015074">
    <property type="term" value="P:DNA integration"/>
    <property type="evidence" value="ECO:0007669"/>
    <property type="project" value="UniProtKB-KW"/>
</dbReference>
<dbReference type="OrthoDB" id="9795573at2"/>
<evidence type="ECO:0000256" key="1">
    <source>
        <dbReference type="ARBA" id="ARBA00008857"/>
    </source>
</evidence>
<accession>A0A5S9PD90</accession>
<dbReference type="InterPro" id="IPR002104">
    <property type="entry name" value="Integrase_catalytic"/>
</dbReference>
<keyword evidence="3" id="KW-0238">DNA-binding</keyword>
<dbReference type="PANTHER" id="PTHR30629">
    <property type="entry name" value="PROPHAGE INTEGRASE"/>
    <property type="match status" value="1"/>
</dbReference>
<gene>
    <name evidence="6" type="primary">intA_2</name>
    <name evidence="6" type="ORF">DPBNPPHM_03923</name>
</gene>
<dbReference type="Pfam" id="PF22022">
    <property type="entry name" value="Phage_int_M"/>
    <property type="match status" value="1"/>
</dbReference>
<dbReference type="InterPro" id="IPR013762">
    <property type="entry name" value="Integrase-like_cat_sf"/>
</dbReference>
<name>A0A5S9PD90_9GAMM</name>
<dbReference type="InterPro" id="IPR038488">
    <property type="entry name" value="Integrase_DNA-bd_sf"/>
</dbReference>
<dbReference type="Pfam" id="PF00589">
    <property type="entry name" value="Phage_integrase"/>
    <property type="match status" value="1"/>
</dbReference>